<dbReference type="Proteomes" id="UP000061569">
    <property type="component" value="Chromosome"/>
</dbReference>
<dbReference type="PANTHER" id="PTHR39600">
    <property type="entry name" value="PEPTIDASE INHIBITOR I78 FAMILY PROTEIN"/>
    <property type="match status" value="1"/>
</dbReference>
<sequence length="100" mass="10545">MSSPISLRLALPVAALGLILSACATPIPPTNVSPTCNAEAARWAIGRAPDAATVDRIRSETRSRDVRVLTPGSAATMDYREDRINVDVNDRGAITGLRCG</sequence>
<dbReference type="EMBL" id="CP013140">
    <property type="protein sequence ID" value="ALN55440.1"/>
    <property type="molecule type" value="Genomic_DNA"/>
</dbReference>
<organism evidence="1 2">
    <name type="scientific">Lysobacter enzymogenes</name>
    <dbReference type="NCBI Taxonomy" id="69"/>
    <lineage>
        <taxon>Bacteria</taxon>
        <taxon>Pseudomonadati</taxon>
        <taxon>Pseudomonadota</taxon>
        <taxon>Gammaproteobacteria</taxon>
        <taxon>Lysobacterales</taxon>
        <taxon>Lysobacteraceae</taxon>
        <taxon>Lysobacter</taxon>
    </lineage>
</organism>
<name>A0A0S2DA75_LYSEN</name>
<gene>
    <name evidence="1" type="ORF">GLE_0081</name>
</gene>
<dbReference type="AlphaFoldDB" id="A0A0S2DA75"/>
<dbReference type="KEGG" id="lez:GLE_0081"/>
<proteinExistence type="predicted"/>
<reference evidence="1 2" key="1">
    <citation type="submission" date="2015-11" db="EMBL/GenBank/DDBJ databases">
        <title>Genome sequences of Lysobacter enzymogenes strain C3 and Lysobacter antibioticus ATCC 29479.</title>
        <authorList>
            <person name="Kobayashi D.Y."/>
        </authorList>
    </citation>
    <scope>NUCLEOTIDE SEQUENCE [LARGE SCALE GENOMIC DNA]</scope>
    <source>
        <strain evidence="1 2">C3</strain>
    </source>
</reference>
<accession>A0A0S2DA75</accession>
<dbReference type="PANTHER" id="PTHR39600:SF1">
    <property type="entry name" value="PEPTIDASE INHIBITOR I78 FAMILY PROTEIN"/>
    <property type="match status" value="1"/>
</dbReference>
<protein>
    <submittedName>
        <fullName evidence="1">Uncharacterized protein</fullName>
    </submittedName>
</protein>
<dbReference type="InterPro" id="IPR021719">
    <property type="entry name" value="Prot_inh_I78"/>
</dbReference>
<dbReference type="PATRIC" id="fig|69.6.peg.86"/>
<dbReference type="OrthoDB" id="6049927at2"/>
<dbReference type="Gene3D" id="3.30.10.10">
    <property type="entry name" value="Trypsin Inhibitor V, subunit A"/>
    <property type="match status" value="1"/>
</dbReference>
<evidence type="ECO:0000313" key="2">
    <source>
        <dbReference type="Proteomes" id="UP000061569"/>
    </source>
</evidence>
<dbReference type="STRING" id="69.GLE_0081"/>
<dbReference type="Pfam" id="PF11720">
    <property type="entry name" value="Inhibitor_I78"/>
    <property type="match status" value="1"/>
</dbReference>
<evidence type="ECO:0000313" key="1">
    <source>
        <dbReference type="EMBL" id="ALN55440.1"/>
    </source>
</evidence>
<dbReference type="RefSeq" id="WP_057945781.1">
    <property type="nucleotide sequence ID" value="NZ_CP067396.1"/>
</dbReference>